<gene>
    <name evidence="1" type="ORF">NCTC5798_05983</name>
</gene>
<dbReference type="AlphaFoldDB" id="A0A379V323"/>
<evidence type="ECO:0000313" key="2">
    <source>
        <dbReference type="Proteomes" id="UP000255534"/>
    </source>
</evidence>
<dbReference type="Proteomes" id="UP000255534">
    <property type="component" value="Unassembled WGS sequence"/>
</dbReference>
<dbReference type="RefSeq" id="WP_000880512.1">
    <property type="nucleotide sequence ID" value="NZ_CP064909.1"/>
</dbReference>
<organism evidence="1 2">
    <name type="scientific">Salmonella enterica I</name>
    <dbReference type="NCBI Taxonomy" id="59201"/>
    <lineage>
        <taxon>Bacteria</taxon>
        <taxon>Pseudomonadati</taxon>
        <taxon>Pseudomonadota</taxon>
        <taxon>Gammaproteobacteria</taxon>
        <taxon>Enterobacterales</taxon>
        <taxon>Enterobacteriaceae</taxon>
        <taxon>Salmonella</taxon>
    </lineage>
</organism>
<protein>
    <submittedName>
        <fullName evidence="1">Uncharacterized protein</fullName>
    </submittedName>
</protein>
<dbReference type="EMBL" id="UGXK01000001">
    <property type="protein sequence ID" value="SUG74663.1"/>
    <property type="molecule type" value="Genomic_DNA"/>
</dbReference>
<name>A0A379V323_SALET</name>
<proteinExistence type="predicted"/>
<accession>A0A379V323</accession>
<evidence type="ECO:0000313" key="1">
    <source>
        <dbReference type="EMBL" id="SUG74663.1"/>
    </source>
</evidence>
<reference evidence="1 2" key="1">
    <citation type="submission" date="2018-06" db="EMBL/GenBank/DDBJ databases">
        <authorList>
            <consortium name="Pathogen Informatics"/>
            <person name="Doyle S."/>
        </authorList>
    </citation>
    <scope>NUCLEOTIDE SEQUENCE [LARGE SCALE GENOMIC DNA]</scope>
    <source>
        <strain evidence="1 2">NCTC5798</strain>
    </source>
</reference>
<sequence>MLALMAGETVFMTRKTHSLEINRKHIADAFINYCRLRNSGSAILNLMVKKQVVALDNLTVAAVENCLIHSIELQCFSKLGRDRGLPMLVETYSGMMTKDNSRLTPEGVEFMNEVMTAAITAALANPKDNNFGLEIYHA</sequence>